<feature type="region of interest" description="Disordered" evidence="1">
    <location>
        <begin position="31"/>
        <end position="55"/>
    </location>
</feature>
<evidence type="ECO:0000256" key="1">
    <source>
        <dbReference type="SAM" id="MobiDB-lite"/>
    </source>
</evidence>
<accession>A0A3D9ZW76</accession>
<dbReference type="AlphaFoldDB" id="A0A3D9ZW76"/>
<dbReference type="OrthoDB" id="9770625at2"/>
<dbReference type="PROSITE" id="PS51257">
    <property type="entry name" value="PROKAR_LIPOPROTEIN"/>
    <property type="match status" value="1"/>
</dbReference>
<dbReference type="Proteomes" id="UP000256913">
    <property type="component" value="Unassembled WGS sequence"/>
</dbReference>
<keyword evidence="2" id="KW-0732">Signal</keyword>
<reference evidence="3 4" key="1">
    <citation type="submission" date="2018-08" db="EMBL/GenBank/DDBJ databases">
        <title>Sequencing the genomes of 1000 actinobacteria strains.</title>
        <authorList>
            <person name="Klenk H.-P."/>
        </authorList>
    </citation>
    <scope>NUCLEOTIDE SEQUENCE [LARGE SCALE GENOMIC DNA]</scope>
    <source>
        <strain evidence="3 4">DSM 44099</strain>
    </source>
</reference>
<dbReference type="Gene3D" id="3.40.190.10">
    <property type="entry name" value="Periplasmic binding protein-like II"/>
    <property type="match status" value="2"/>
</dbReference>
<evidence type="ECO:0000313" key="4">
    <source>
        <dbReference type="Proteomes" id="UP000256913"/>
    </source>
</evidence>
<dbReference type="SUPFAM" id="SSF53850">
    <property type="entry name" value="Periplasmic binding protein-like II"/>
    <property type="match status" value="1"/>
</dbReference>
<dbReference type="Pfam" id="PF01547">
    <property type="entry name" value="SBP_bac_1"/>
    <property type="match status" value="1"/>
</dbReference>
<comment type="caution">
    <text evidence="3">The sequence shown here is derived from an EMBL/GenBank/DDBJ whole genome shotgun (WGS) entry which is preliminary data.</text>
</comment>
<dbReference type="InterPro" id="IPR050490">
    <property type="entry name" value="Bact_solute-bd_prot1"/>
</dbReference>
<dbReference type="RefSeq" id="WP_116072549.1">
    <property type="nucleotide sequence ID" value="NZ_BONB01000009.1"/>
</dbReference>
<organism evidence="3 4">
    <name type="scientific">Asanoa ferruginea</name>
    <dbReference type="NCBI Taxonomy" id="53367"/>
    <lineage>
        <taxon>Bacteria</taxon>
        <taxon>Bacillati</taxon>
        <taxon>Actinomycetota</taxon>
        <taxon>Actinomycetes</taxon>
        <taxon>Micromonosporales</taxon>
        <taxon>Micromonosporaceae</taxon>
        <taxon>Asanoa</taxon>
    </lineage>
</organism>
<sequence>MARPQRQVRRWSGFAIALVVASAVVACSGGTGGSGGSGDGDPNAAPASAGGPMGRFPDDKLVLSRWAGDPWTSGQKDAAAAWAKDTGGSLDLDAVPYENLHDKQALALAGAGGYDILYVHPSWFGEFAKAGYLAPIDDKLADPKRNPGGFSADSFLPNVLAQGKYDGKQYCLPDFVSTTVLAYRKDVFEKNGLKPPTTLDEVAADAATLNGKDGMAGIALPGKRGGAVADVMGSLLTAQGNWWFGADGKTTLDKSAAANAVRFYVQAAKNAPSGVLNFHVDEASTAAAQGKAAMIISTTPSLQALEDPAKSSTAGKWGYAPLAFTADKPAGELIYWNWCIAAKSTQQDAAYSFLQWYTSGEQQAKVAIAAATGGATKDFYTNPDVAAKLPFLDAMNKALTTSNPQPSVAAWPKAQDQIELAVQEAIQGKKSPEQAADAMYQAVSSALGG</sequence>
<dbReference type="InterPro" id="IPR006059">
    <property type="entry name" value="SBP"/>
</dbReference>
<protein>
    <submittedName>
        <fullName evidence="3">Carbohydrate ABC transporter substrate-binding protein (CUT1 family)</fullName>
    </submittedName>
</protein>
<evidence type="ECO:0000256" key="2">
    <source>
        <dbReference type="SAM" id="SignalP"/>
    </source>
</evidence>
<feature type="chain" id="PRO_5017691462" evidence="2">
    <location>
        <begin position="27"/>
        <end position="449"/>
    </location>
</feature>
<dbReference type="PANTHER" id="PTHR43649:SF12">
    <property type="entry name" value="DIACETYLCHITOBIOSE BINDING PROTEIN DASA"/>
    <property type="match status" value="1"/>
</dbReference>
<feature type="signal peptide" evidence="2">
    <location>
        <begin position="1"/>
        <end position="26"/>
    </location>
</feature>
<dbReference type="PANTHER" id="PTHR43649">
    <property type="entry name" value="ARABINOSE-BINDING PROTEIN-RELATED"/>
    <property type="match status" value="1"/>
</dbReference>
<proteinExistence type="predicted"/>
<gene>
    <name evidence="3" type="ORF">DFJ67_6840</name>
</gene>
<name>A0A3D9ZW76_9ACTN</name>
<evidence type="ECO:0000313" key="3">
    <source>
        <dbReference type="EMBL" id="REG00783.1"/>
    </source>
</evidence>
<dbReference type="EMBL" id="QUMQ01000001">
    <property type="protein sequence ID" value="REG00783.1"/>
    <property type="molecule type" value="Genomic_DNA"/>
</dbReference>
<keyword evidence="4" id="KW-1185">Reference proteome</keyword>